<proteinExistence type="predicted"/>
<protein>
    <submittedName>
        <fullName evidence="1">Uncharacterized protein</fullName>
    </submittedName>
</protein>
<reference evidence="1" key="2">
    <citation type="submission" date="2022-01" db="EMBL/GenBank/DDBJ databases">
        <authorList>
            <person name="Yamashiro T."/>
            <person name="Shiraishi A."/>
            <person name="Satake H."/>
            <person name="Nakayama K."/>
        </authorList>
    </citation>
    <scope>NUCLEOTIDE SEQUENCE</scope>
</reference>
<sequence>MVTGTELEFPRQKDDFSGVLSQGLGNNSGKFVEAGFDLGVGFGSKIPTGLLMYKFINIPRLSKGRSCYAESSVRSASSGYCKSSSDVGSFCIVQDEHHYGSISKWIPSIDLERFVDVLNHCFELIMLEGNSYESGLMLVALCGLKIGERLSLKVPEALRDYLMRGGVLPKEVIEEARSRQKESSWMLLVSYALDVRLSLASIILYLFLGLCKLSRILLFLLDRLIILCFVLKVDHPLCFVSNTVAVDMKMAVDMSDQGSYTSKHEGHTVGSNSFEGGICRWLPGKLDMGFDMVKAAYTRKKKDVERRGDKATAARVSPSFISSTGGILKYRLAIASPTWQVIHKLKVATVSAAATV</sequence>
<gene>
    <name evidence="1" type="ORF">Tco_0803345</name>
</gene>
<comment type="caution">
    <text evidence="1">The sequence shown here is derived from an EMBL/GenBank/DDBJ whole genome shotgun (WGS) entry which is preliminary data.</text>
</comment>
<evidence type="ECO:0000313" key="1">
    <source>
        <dbReference type="EMBL" id="GJS96377.1"/>
    </source>
</evidence>
<organism evidence="1 2">
    <name type="scientific">Tanacetum coccineum</name>
    <dbReference type="NCBI Taxonomy" id="301880"/>
    <lineage>
        <taxon>Eukaryota</taxon>
        <taxon>Viridiplantae</taxon>
        <taxon>Streptophyta</taxon>
        <taxon>Embryophyta</taxon>
        <taxon>Tracheophyta</taxon>
        <taxon>Spermatophyta</taxon>
        <taxon>Magnoliopsida</taxon>
        <taxon>eudicotyledons</taxon>
        <taxon>Gunneridae</taxon>
        <taxon>Pentapetalae</taxon>
        <taxon>asterids</taxon>
        <taxon>campanulids</taxon>
        <taxon>Asterales</taxon>
        <taxon>Asteraceae</taxon>
        <taxon>Asteroideae</taxon>
        <taxon>Anthemideae</taxon>
        <taxon>Anthemidinae</taxon>
        <taxon>Tanacetum</taxon>
    </lineage>
</organism>
<accession>A0ABQ5A299</accession>
<reference evidence="1" key="1">
    <citation type="journal article" date="2022" name="Int. J. Mol. Sci.">
        <title>Draft Genome of Tanacetum Coccineum: Genomic Comparison of Closely Related Tanacetum-Family Plants.</title>
        <authorList>
            <person name="Yamashiro T."/>
            <person name="Shiraishi A."/>
            <person name="Nakayama K."/>
            <person name="Satake H."/>
        </authorList>
    </citation>
    <scope>NUCLEOTIDE SEQUENCE</scope>
</reference>
<name>A0ABQ5A299_9ASTR</name>
<keyword evidence="2" id="KW-1185">Reference proteome</keyword>
<dbReference type="EMBL" id="BQNB010011882">
    <property type="protein sequence ID" value="GJS96377.1"/>
    <property type="molecule type" value="Genomic_DNA"/>
</dbReference>
<dbReference type="Proteomes" id="UP001151760">
    <property type="component" value="Unassembled WGS sequence"/>
</dbReference>
<evidence type="ECO:0000313" key="2">
    <source>
        <dbReference type="Proteomes" id="UP001151760"/>
    </source>
</evidence>